<accession>A0ABV6H665</accession>
<feature type="domain" description="Histone acetyltransferase Rv0428c-like C-terminal" evidence="1">
    <location>
        <begin position="82"/>
        <end position="161"/>
    </location>
</feature>
<dbReference type="Proteomes" id="UP001589783">
    <property type="component" value="Unassembled WGS sequence"/>
</dbReference>
<dbReference type="RefSeq" id="WP_382362083.1">
    <property type="nucleotide sequence ID" value="NZ_JBHLWV010000015.1"/>
</dbReference>
<reference evidence="2 3" key="1">
    <citation type="submission" date="2024-09" db="EMBL/GenBank/DDBJ databases">
        <authorList>
            <person name="Sun Q."/>
            <person name="Mori K."/>
        </authorList>
    </citation>
    <scope>NUCLEOTIDE SEQUENCE [LARGE SCALE GENOMIC DNA]</scope>
    <source>
        <strain evidence="2 3">CCM 7957</strain>
    </source>
</reference>
<evidence type="ECO:0000313" key="3">
    <source>
        <dbReference type="Proteomes" id="UP001589783"/>
    </source>
</evidence>
<proteinExistence type="predicted"/>
<evidence type="ECO:0000259" key="1">
    <source>
        <dbReference type="Pfam" id="PF24553"/>
    </source>
</evidence>
<dbReference type="EMBL" id="JBHLWV010000015">
    <property type="protein sequence ID" value="MFC0314367.1"/>
    <property type="molecule type" value="Genomic_DNA"/>
</dbReference>
<keyword evidence="3" id="KW-1185">Reference proteome</keyword>
<dbReference type="InterPro" id="IPR056935">
    <property type="entry name" value="Rv0428c-like_C"/>
</dbReference>
<comment type="caution">
    <text evidence="2">The sequence shown here is derived from an EMBL/GenBank/DDBJ whole genome shotgun (WGS) entry which is preliminary data.</text>
</comment>
<name>A0ABV6H665_9ACTN</name>
<sequence length="210" mass="22543">MQPLSGDRVVVRYRLGAGGPADWRATPNPALSHTPTLSDLTGILVEASAERLVLERDGATETVPVAAIVSLKQLSTRTVRNSAIREVERTLTEAAPAAERIEVDGWVLSADPSATDPRADAAIPLGFGANAATLPQVREWYAARGRPTRILAPERLFRIADLGADGGTDFEVLIGPTGAPVQVLGTDLAERRRLRAAQHWLHHTVTLIEL</sequence>
<evidence type="ECO:0000313" key="2">
    <source>
        <dbReference type="EMBL" id="MFC0314367.1"/>
    </source>
</evidence>
<protein>
    <submittedName>
        <fullName evidence="2">GCN5 family acetyltransferase</fullName>
    </submittedName>
</protein>
<organism evidence="2 3">
    <name type="scientific">Gordonia phosphorivorans</name>
    <dbReference type="NCBI Taxonomy" id="1056982"/>
    <lineage>
        <taxon>Bacteria</taxon>
        <taxon>Bacillati</taxon>
        <taxon>Actinomycetota</taxon>
        <taxon>Actinomycetes</taxon>
        <taxon>Mycobacteriales</taxon>
        <taxon>Gordoniaceae</taxon>
        <taxon>Gordonia</taxon>
    </lineage>
</organism>
<dbReference type="Pfam" id="PF24553">
    <property type="entry name" value="Rv0428c_C"/>
    <property type="match status" value="1"/>
</dbReference>
<gene>
    <name evidence="2" type="ORF">ACFFJD_05800</name>
</gene>